<dbReference type="EMBL" id="BRYB01002443">
    <property type="protein sequence ID" value="GMI19544.1"/>
    <property type="molecule type" value="Genomic_DNA"/>
</dbReference>
<organism evidence="2 3">
    <name type="scientific">Tetraparma gracilis</name>
    <dbReference type="NCBI Taxonomy" id="2962635"/>
    <lineage>
        <taxon>Eukaryota</taxon>
        <taxon>Sar</taxon>
        <taxon>Stramenopiles</taxon>
        <taxon>Ochrophyta</taxon>
        <taxon>Bolidophyceae</taxon>
        <taxon>Parmales</taxon>
        <taxon>Triparmaceae</taxon>
        <taxon>Tetraparma</taxon>
    </lineage>
</organism>
<evidence type="ECO:0000313" key="3">
    <source>
        <dbReference type="Proteomes" id="UP001165060"/>
    </source>
</evidence>
<comment type="caution">
    <text evidence="2">The sequence shown here is derived from an EMBL/GenBank/DDBJ whole genome shotgun (WGS) entry which is preliminary data.</text>
</comment>
<keyword evidence="1" id="KW-0472">Membrane</keyword>
<evidence type="ECO:0000313" key="2">
    <source>
        <dbReference type="EMBL" id="GMI19544.1"/>
    </source>
</evidence>
<proteinExistence type="predicted"/>
<keyword evidence="3" id="KW-1185">Reference proteome</keyword>
<sequence>MPSPNASSPPLSHLGTAVYLLPRLLLPLALLLPYLPAELERALPPPAPGISLDAVLLLLACLPLLVTLGAGAAALLRTPAVGGPDDEHYLASVKARKEEGGDEEGREVPRFLDVPWEEVAARRVRLWREERAEGECGTETR</sequence>
<name>A0ABQ6M566_9STRA</name>
<keyword evidence="1" id="KW-1133">Transmembrane helix</keyword>
<gene>
    <name evidence="2" type="ORF">TeGR_g10744</name>
</gene>
<dbReference type="Proteomes" id="UP001165060">
    <property type="component" value="Unassembled WGS sequence"/>
</dbReference>
<accession>A0ABQ6M566</accession>
<evidence type="ECO:0000256" key="1">
    <source>
        <dbReference type="SAM" id="Phobius"/>
    </source>
</evidence>
<keyword evidence="1" id="KW-0812">Transmembrane</keyword>
<feature type="transmembrane region" description="Helical" evidence="1">
    <location>
        <begin position="55"/>
        <end position="76"/>
    </location>
</feature>
<reference evidence="2 3" key="1">
    <citation type="journal article" date="2023" name="Commun. Biol.">
        <title>Genome analysis of Parmales, the sister group of diatoms, reveals the evolutionary specialization of diatoms from phago-mixotrophs to photoautotrophs.</title>
        <authorList>
            <person name="Ban H."/>
            <person name="Sato S."/>
            <person name="Yoshikawa S."/>
            <person name="Yamada K."/>
            <person name="Nakamura Y."/>
            <person name="Ichinomiya M."/>
            <person name="Sato N."/>
            <person name="Blanc-Mathieu R."/>
            <person name="Endo H."/>
            <person name="Kuwata A."/>
            <person name="Ogata H."/>
        </authorList>
    </citation>
    <scope>NUCLEOTIDE SEQUENCE [LARGE SCALE GENOMIC DNA]</scope>
</reference>
<protein>
    <submittedName>
        <fullName evidence="2">Uncharacterized protein</fullName>
    </submittedName>
</protein>